<name>A0A8B7ZDK8_ACAPL</name>
<dbReference type="RefSeq" id="XP_022103758.1">
    <property type="nucleotide sequence ID" value="XM_022248066.1"/>
</dbReference>
<evidence type="ECO:0000259" key="2">
    <source>
        <dbReference type="PROSITE" id="PS51406"/>
    </source>
</evidence>
<evidence type="ECO:0000313" key="4">
    <source>
        <dbReference type="RefSeq" id="XP_022103758.1"/>
    </source>
</evidence>
<dbReference type="InterPro" id="IPR036056">
    <property type="entry name" value="Fibrinogen-like_C"/>
</dbReference>
<dbReference type="Pfam" id="PF00147">
    <property type="entry name" value="Fibrinogen_C"/>
    <property type="match status" value="1"/>
</dbReference>
<dbReference type="GO" id="GO:0005615">
    <property type="term" value="C:extracellular space"/>
    <property type="evidence" value="ECO:0007669"/>
    <property type="project" value="TreeGrafter"/>
</dbReference>
<dbReference type="SMART" id="SM00186">
    <property type="entry name" value="FBG"/>
    <property type="match status" value="1"/>
</dbReference>
<proteinExistence type="predicted"/>
<dbReference type="OrthoDB" id="5979612at2759"/>
<dbReference type="InterPro" id="IPR050373">
    <property type="entry name" value="Fibrinogen_C-term_domain"/>
</dbReference>
<protein>
    <submittedName>
        <fullName evidence="4">Ficolin-2-like</fullName>
    </submittedName>
</protein>
<dbReference type="SUPFAM" id="SSF56496">
    <property type="entry name" value="Fibrinogen C-terminal domain-like"/>
    <property type="match status" value="1"/>
</dbReference>
<dbReference type="InterPro" id="IPR020837">
    <property type="entry name" value="Fibrinogen_CS"/>
</dbReference>
<dbReference type="InterPro" id="IPR002181">
    <property type="entry name" value="Fibrinogen_a/b/g_C_dom"/>
</dbReference>
<accession>A0A8B7ZDK8</accession>
<dbReference type="Gene3D" id="3.90.215.10">
    <property type="entry name" value="Gamma Fibrinogen, chain A, domain 1"/>
    <property type="match status" value="1"/>
</dbReference>
<dbReference type="KEGG" id="aplc:110986301"/>
<dbReference type="InterPro" id="IPR014716">
    <property type="entry name" value="Fibrinogen_a/b/g_C_1"/>
</dbReference>
<reference evidence="4" key="1">
    <citation type="submission" date="2025-08" db="UniProtKB">
        <authorList>
            <consortium name="RefSeq"/>
        </authorList>
    </citation>
    <scope>IDENTIFICATION</scope>
</reference>
<dbReference type="PANTHER" id="PTHR19143:SF458">
    <property type="entry name" value="FIBRINOGEN C-TERMINAL DOMAIN-CONTAINING PROTEIN-RELATED"/>
    <property type="match status" value="1"/>
</dbReference>
<sequence>MSNDALHRLVAQSDSYRLRVDLEDFEGNSRYAVYSTFHVAGGGDQYRMGGCSGTAGDSLGCHSNNRFTTKDQDNDNSSSNCAELATGAWWYNSCSVSNLNGKYLKGADDGDGIEWHDFKGYNYSLKRSEMKFSMTG</sequence>
<dbReference type="PANTHER" id="PTHR19143">
    <property type="entry name" value="FIBRINOGEN/TENASCIN/ANGIOPOEITIN"/>
    <property type="match status" value="1"/>
</dbReference>
<dbReference type="PROSITE" id="PS51406">
    <property type="entry name" value="FIBRINOGEN_C_2"/>
    <property type="match status" value="1"/>
</dbReference>
<dbReference type="AlphaFoldDB" id="A0A8B7ZDK8"/>
<dbReference type="GeneID" id="110986301"/>
<keyword evidence="1" id="KW-1015">Disulfide bond</keyword>
<dbReference type="OMA" id="YSACHDA"/>
<feature type="domain" description="Fibrinogen C-terminal" evidence="2">
    <location>
        <begin position="1"/>
        <end position="136"/>
    </location>
</feature>
<dbReference type="PROSITE" id="PS00514">
    <property type="entry name" value="FIBRINOGEN_C_1"/>
    <property type="match status" value="1"/>
</dbReference>
<keyword evidence="3" id="KW-1185">Reference proteome</keyword>
<evidence type="ECO:0000313" key="3">
    <source>
        <dbReference type="Proteomes" id="UP000694845"/>
    </source>
</evidence>
<dbReference type="Proteomes" id="UP000694845">
    <property type="component" value="Unplaced"/>
</dbReference>
<evidence type="ECO:0000256" key="1">
    <source>
        <dbReference type="ARBA" id="ARBA00023157"/>
    </source>
</evidence>
<gene>
    <name evidence="4" type="primary">LOC110986301</name>
</gene>
<organism evidence="3 4">
    <name type="scientific">Acanthaster planci</name>
    <name type="common">Crown-of-thorns starfish</name>
    <dbReference type="NCBI Taxonomy" id="133434"/>
    <lineage>
        <taxon>Eukaryota</taxon>
        <taxon>Metazoa</taxon>
        <taxon>Echinodermata</taxon>
        <taxon>Eleutherozoa</taxon>
        <taxon>Asterozoa</taxon>
        <taxon>Asteroidea</taxon>
        <taxon>Valvatacea</taxon>
        <taxon>Valvatida</taxon>
        <taxon>Acanthasteridae</taxon>
        <taxon>Acanthaster</taxon>
    </lineage>
</organism>